<dbReference type="AlphaFoldDB" id="S5MNJ3"/>
<sequence length="37" mass="4601">MHILFPKLSYYLFEYFWLNQMGKRIPDTQKDNCTFLV</sequence>
<reference evidence="1 2" key="1">
    <citation type="submission" date="2013-07" db="EMBL/GenBank/DDBJ databases">
        <title>Genome sequence of Salmonella bongori N268-08 - a rare clinical isolate.</title>
        <authorList>
            <person name="Marti R."/>
            <person name="Hagens S."/>
            <person name="Loessner M.J."/>
            <person name="Klumpp J."/>
        </authorList>
    </citation>
    <scope>NUCLEOTIDE SEQUENCE [LARGE SCALE GENOMIC DNA]</scope>
    <source>
        <strain evidence="1 2">N268-08</strain>
    </source>
</reference>
<dbReference type="Proteomes" id="UP000015042">
    <property type="component" value="Chromosome"/>
</dbReference>
<organism evidence="1 2">
    <name type="scientific">Salmonella bongori N268-08</name>
    <dbReference type="NCBI Taxonomy" id="1197719"/>
    <lineage>
        <taxon>Bacteria</taxon>
        <taxon>Pseudomonadati</taxon>
        <taxon>Pseudomonadota</taxon>
        <taxon>Gammaproteobacteria</taxon>
        <taxon>Enterobacterales</taxon>
        <taxon>Enterobacteriaceae</taxon>
        <taxon>Salmonella</taxon>
    </lineage>
</organism>
<dbReference type="KEGG" id="sbz:A464_1050"/>
<protein>
    <submittedName>
        <fullName evidence="1">Uncharacterized protein</fullName>
    </submittedName>
</protein>
<dbReference type="HOGENOM" id="CLU_3348313_0_0_6"/>
<evidence type="ECO:0000313" key="1">
    <source>
        <dbReference type="EMBL" id="AGR58236.1"/>
    </source>
</evidence>
<name>S5MNJ3_SALBN</name>
<dbReference type="EMBL" id="CP006608">
    <property type="protein sequence ID" value="AGR58236.1"/>
    <property type="molecule type" value="Genomic_DNA"/>
</dbReference>
<dbReference type="PATRIC" id="fig|1197719.3.peg.1043"/>
<accession>S5MNJ3</accession>
<proteinExistence type="predicted"/>
<evidence type="ECO:0000313" key="2">
    <source>
        <dbReference type="Proteomes" id="UP000015042"/>
    </source>
</evidence>
<gene>
    <name evidence="1" type="ORF">A464_1050</name>
</gene>